<dbReference type="OrthoDB" id="8546843at2"/>
<dbReference type="AlphaFoldDB" id="A0A1R4LMH9"/>
<reference evidence="3" key="1">
    <citation type="submission" date="2017-02" db="EMBL/GenBank/DDBJ databases">
        <authorList>
            <person name="Rodrigo-Torres L."/>
            <person name="Arahal R.D."/>
            <person name="Lucena T."/>
        </authorList>
    </citation>
    <scope>NUCLEOTIDE SEQUENCE [LARGE SCALE GENOMIC DNA]</scope>
    <source>
        <strain evidence="3">CECT 7878</strain>
    </source>
</reference>
<accession>A0A1R4LMH9</accession>
<organism evidence="2 3">
    <name type="scientific">Vibrio ruber (strain DSM 16370 / JCM 11486 / BCRC 17186 / CECT 7878 / LMG 23124 / VR1)</name>
    <dbReference type="NCBI Taxonomy" id="1123498"/>
    <lineage>
        <taxon>Bacteria</taxon>
        <taxon>Pseudomonadati</taxon>
        <taxon>Pseudomonadota</taxon>
        <taxon>Gammaproteobacteria</taxon>
        <taxon>Vibrionales</taxon>
        <taxon>Vibrionaceae</taxon>
        <taxon>Vibrio</taxon>
    </lineage>
</organism>
<feature type="chain" id="PRO_5012277831" description="DUF2780 domain-containing protein" evidence="1">
    <location>
        <begin position="24"/>
        <end position="164"/>
    </location>
</feature>
<sequence length="164" mass="17597">MTTTRTLIWTLMLSTTLTSPSYAFFKLGNQTEDLTSTIGKTLGLTASNSPLISQVAKQLPISGEQATGGVGALLSLAQNRLSDKNNNELNQLIPGMEHLSTLNQAGMKNGLSEINDMNAVVSAFKQLGLSPDMVSRFVPLILKYLNTQGASEGLMGSLSHLWQQ</sequence>
<dbReference type="STRING" id="1123498.VR7878_02413"/>
<feature type="signal peptide" evidence="1">
    <location>
        <begin position="1"/>
        <end position="23"/>
    </location>
</feature>
<dbReference type="Proteomes" id="UP000188276">
    <property type="component" value="Unassembled WGS sequence"/>
</dbReference>
<dbReference type="RefSeq" id="WP_077336359.1">
    <property type="nucleotide sequence ID" value="NZ_FULE01000031.1"/>
</dbReference>
<keyword evidence="1" id="KW-0732">Signal</keyword>
<evidence type="ECO:0000256" key="1">
    <source>
        <dbReference type="SAM" id="SignalP"/>
    </source>
</evidence>
<keyword evidence="3" id="KW-1185">Reference proteome</keyword>
<evidence type="ECO:0000313" key="2">
    <source>
        <dbReference type="EMBL" id="SJN57629.1"/>
    </source>
</evidence>
<evidence type="ECO:0008006" key="4">
    <source>
        <dbReference type="Google" id="ProtNLM"/>
    </source>
</evidence>
<evidence type="ECO:0000313" key="3">
    <source>
        <dbReference type="Proteomes" id="UP000188276"/>
    </source>
</evidence>
<protein>
    <recommendedName>
        <fullName evidence="4">DUF2780 domain-containing protein</fullName>
    </recommendedName>
</protein>
<dbReference type="Pfam" id="PF11075">
    <property type="entry name" value="DUF2780"/>
    <property type="match status" value="1"/>
</dbReference>
<name>A0A1R4LMH9_VIBR1</name>
<dbReference type="InterPro" id="IPR021302">
    <property type="entry name" value="DUF2780_VcgC/VcgE"/>
</dbReference>
<proteinExistence type="predicted"/>
<gene>
    <name evidence="2" type="ORF">VR7878_02413</name>
</gene>
<dbReference type="EMBL" id="FULE01000031">
    <property type="protein sequence ID" value="SJN57629.1"/>
    <property type="molecule type" value="Genomic_DNA"/>
</dbReference>